<dbReference type="GO" id="GO:0004222">
    <property type="term" value="F:metalloendopeptidase activity"/>
    <property type="evidence" value="ECO:0007669"/>
    <property type="project" value="InterPro"/>
</dbReference>
<comment type="cofactor">
    <cofactor evidence="1 11">
        <name>Zn(2+)</name>
        <dbReference type="ChEBI" id="CHEBI:29105"/>
    </cofactor>
</comment>
<evidence type="ECO:0000256" key="7">
    <source>
        <dbReference type="ARBA" id="ARBA00022833"/>
    </source>
</evidence>
<evidence type="ECO:0000313" key="14">
    <source>
        <dbReference type="Proteomes" id="UP000654401"/>
    </source>
</evidence>
<keyword evidence="7 11" id="KW-0862">Zinc</keyword>
<evidence type="ECO:0000256" key="4">
    <source>
        <dbReference type="ARBA" id="ARBA00022670"/>
    </source>
</evidence>
<evidence type="ECO:0000256" key="11">
    <source>
        <dbReference type="RuleBase" id="RU362031"/>
    </source>
</evidence>
<sequence>MGSGLYALLAFIVAIGILVTVHEFGHFWVARRVGVKVLRFSVGFGRPLWKRTGQRDGTEYVIAALPLGGYVKMLGEGGDEEVTESEKERSFDNQSLGARAAIVVAGPLFNFVFAVIAFAAVQMIGVSGMKPIIGEVAESSISSSAGLEQGDEIVSVNGNPVRIWQEALEGVLGSAVLGTPIALEVVSSSGLHQQMVLENPFGENIPEGPEMLEQLGFSINRPHVPPRIGELVSGGAAELAGFESGDLVLTVDGEDVLSWQDWVKWIQDSPGRPLTLTIERDEVVFPLELVPAAVELEQKIIGRIGASVDLTKYRQEYYREVRYGPLDALVRGAEKCWEMASMTIQVMGRMVAGTTSTDGLSGPISIAGYAGASMEAGVTPFISFLGLISLSLGVLNLLPIPMLDGGHLLYYLVEWVRGEPLSERVMALGQRVGILFLVGLMSLALYNDLLRLM</sequence>
<dbReference type="InterPro" id="IPR004387">
    <property type="entry name" value="Pept_M50_Zn"/>
</dbReference>
<evidence type="ECO:0000256" key="10">
    <source>
        <dbReference type="ARBA" id="ARBA00023136"/>
    </source>
</evidence>
<dbReference type="GO" id="GO:0006508">
    <property type="term" value="P:proteolysis"/>
    <property type="evidence" value="ECO:0007669"/>
    <property type="project" value="UniProtKB-KW"/>
</dbReference>
<dbReference type="AlphaFoldDB" id="A0A8J6NXS3"/>
<comment type="similarity">
    <text evidence="3 11">Belongs to the peptidase M50B family.</text>
</comment>
<protein>
    <recommendedName>
        <fullName evidence="11">Zinc metalloprotease</fullName>
        <ecNumber evidence="11">3.4.24.-</ecNumber>
    </recommendedName>
</protein>
<dbReference type="InterPro" id="IPR036034">
    <property type="entry name" value="PDZ_sf"/>
</dbReference>
<dbReference type="Pfam" id="PF17820">
    <property type="entry name" value="PDZ_6"/>
    <property type="match status" value="1"/>
</dbReference>
<keyword evidence="4" id="KW-0645">Protease</keyword>
<keyword evidence="10 11" id="KW-0472">Membrane</keyword>
<keyword evidence="6 11" id="KW-0378">Hydrolase</keyword>
<reference evidence="13 14" key="1">
    <citation type="submission" date="2020-08" db="EMBL/GenBank/DDBJ databases">
        <title>Bridging the membrane lipid divide: bacteria of the FCB group superphylum have the potential to synthesize archaeal ether lipids.</title>
        <authorList>
            <person name="Villanueva L."/>
            <person name="Von Meijenfeldt F.A.B."/>
            <person name="Westbye A.B."/>
            <person name="Yadav S."/>
            <person name="Hopmans E.C."/>
            <person name="Dutilh B.E."/>
            <person name="Sinninghe Damste J.S."/>
        </authorList>
    </citation>
    <scope>NUCLEOTIDE SEQUENCE [LARGE SCALE GENOMIC DNA]</scope>
    <source>
        <strain evidence="13">NIOZ-UU100</strain>
    </source>
</reference>
<gene>
    <name evidence="13" type="primary">rseP</name>
    <name evidence="13" type="ORF">H8D24_06775</name>
</gene>
<feature type="transmembrane region" description="Helical" evidence="11">
    <location>
        <begin position="425"/>
        <end position="446"/>
    </location>
</feature>
<dbReference type="CDD" id="cd23081">
    <property type="entry name" value="cpPDZ_EcRseP-like"/>
    <property type="match status" value="1"/>
</dbReference>
<dbReference type="CDD" id="cd06163">
    <property type="entry name" value="S2P-M50_PDZ_RseP-like"/>
    <property type="match status" value="2"/>
</dbReference>
<feature type="transmembrane region" description="Helical" evidence="11">
    <location>
        <begin position="6"/>
        <end position="29"/>
    </location>
</feature>
<evidence type="ECO:0000259" key="12">
    <source>
        <dbReference type="PROSITE" id="PS50106"/>
    </source>
</evidence>
<dbReference type="EC" id="3.4.24.-" evidence="11"/>
<keyword evidence="11" id="KW-0479">Metal-binding</keyword>
<evidence type="ECO:0000256" key="3">
    <source>
        <dbReference type="ARBA" id="ARBA00007931"/>
    </source>
</evidence>
<dbReference type="Proteomes" id="UP000654401">
    <property type="component" value="Unassembled WGS sequence"/>
</dbReference>
<dbReference type="Gene3D" id="2.30.42.10">
    <property type="match status" value="2"/>
</dbReference>
<evidence type="ECO:0000256" key="1">
    <source>
        <dbReference type="ARBA" id="ARBA00001947"/>
    </source>
</evidence>
<dbReference type="GO" id="GO:0046872">
    <property type="term" value="F:metal ion binding"/>
    <property type="evidence" value="ECO:0007669"/>
    <property type="project" value="UniProtKB-KW"/>
</dbReference>
<evidence type="ECO:0000313" key="13">
    <source>
        <dbReference type="EMBL" id="MBC8520091.1"/>
    </source>
</evidence>
<feature type="transmembrane region" description="Helical" evidence="11">
    <location>
        <begin position="96"/>
        <end position="121"/>
    </location>
</feature>
<evidence type="ECO:0000256" key="6">
    <source>
        <dbReference type="ARBA" id="ARBA00022801"/>
    </source>
</evidence>
<dbReference type="PANTHER" id="PTHR42837:SF2">
    <property type="entry name" value="MEMBRANE METALLOPROTEASE ARASP2, CHLOROPLASTIC-RELATED"/>
    <property type="match status" value="1"/>
</dbReference>
<dbReference type="NCBIfam" id="TIGR00054">
    <property type="entry name" value="RIP metalloprotease RseP"/>
    <property type="match status" value="1"/>
</dbReference>
<comment type="caution">
    <text evidence="13">The sequence shown here is derived from an EMBL/GenBank/DDBJ whole genome shotgun (WGS) entry which is preliminary data.</text>
</comment>
<dbReference type="InterPro" id="IPR001478">
    <property type="entry name" value="PDZ"/>
</dbReference>
<evidence type="ECO:0000256" key="9">
    <source>
        <dbReference type="ARBA" id="ARBA00023049"/>
    </source>
</evidence>
<evidence type="ECO:0000256" key="5">
    <source>
        <dbReference type="ARBA" id="ARBA00022692"/>
    </source>
</evidence>
<feature type="domain" description="PDZ" evidence="12">
    <location>
        <begin position="207"/>
        <end position="256"/>
    </location>
</feature>
<feature type="transmembrane region" description="Helical" evidence="11">
    <location>
        <begin position="384"/>
        <end position="413"/>
    </location>
</feature>
<dbReference type="PANTHER" id="PTHR42837">
    <property type="entry name" value="REGULATOR OF SIGMA-E PROTEASE RSEP"/>
    <property type="match status" value="1"/>
</dbReference>
<dbReference type="InterPro" id="IPR008915">
    <property type="entry name" value="Peptidase_M50"/>
</dbReference>
<dbReference type="EMBL" id="JACNFK010000034">
    <property type="protein sequence ID" value="MBC8520091.1"/>
    <property type="molecule type" value="Genomic_DNA"/>
</dbReference>
<keyword evidence="9 11" id="KW-0482">Metalloprotease</keyword>
<dbReference type="GO" id="GO:0016020">
    <property type="term" value="C:membrane"/>
    <property type="evidence" value="ECO:0007669"/>
    <property type="project" value="UniProtKB-SubCell"/>
</dbReference>
<evidence type="ECO:0000256" key="2">
    <source>
        <dbReference type="ARBA" id="ARBA00004141"/>
    </source>
</evidence>
<evidence type="ECO:0000256" key="8">
    <source>
        <dbReference type="ARBA" id="ARBA00022989"/>
    </source>
</evidence>
<accession>A0A8J6NXS3</accession>
<dbReference type="PROSITE" id="PS50106">
    <property type="entry name" value="PDZ"/>
    <property type="match status" value="1"/>
</dbReference>
<dbReference type="SMART" id="SM00228">
    <property type="entry name" value="PDZ"/>
    <property type="match status" value="2"/>
</dbReference>
<comment type="subcellular location">
    <subcellularLocation>
        <location evidence="2">Membrane</location>
        <topology evidence="2">Multi-pass membrane protein</topology>
    </subcellularLocation>
</comment>
<name>A0A8J6NXS3_9GAMM</name>
<dbReference type="SUPFAM" id="SSF50156">
    <property type="entry name" value="PDZ domain-like"/>
    <property type="match status" value="2"/>
</dbReference>
<dbReference type="InterPro" id="IPR041489">
    <property type="entry name" value="PDZ_6"/>
</dbReference>
<dbReference type="Pfam" id="PF02163">
    <property type="entry name" value="Peptidase_M50"/>
    <property type="match status" value="1"/>
</dbReference>
<proteinExistence type="inferred from homology"/>
<organism evidence="13 14">
    <name type="scientific">Candidatus Thiopontia autotrophica</name>
    <dbReference type="NCBI Taxonomy" id="2841688"/>
    <lineage>
        <taxon>Bacteria</taxon>
        <taxon>Pseudomonadati</taxon>
        <taxon>Pseudomonadota</taxon>
        <taxon>Gammaproteobacteria</taxon>
        <taxon>Candidatus Thiopontia</taxon>
    </lineage>
</organism>
<keyword evidence="8 11" id="KW-1133">Transmembrane helix</keyword>
<keyword evidence="5 11" id="KW-0812">Transmembrane</keyword>